<dbReference type="AlphaFoldDB" id="A0A6J6UNX8"/>
<feature type="transmembrane region" description="Helical" evidence="1">
    <location>
        <begin position="228"/>
        <end position="251"/>
    </location>
</feature>
<organism evidence="3">
    <name type="scientific">freshwater metagenome</name>
    <dbReference type="NCBI Taxonomy" id="449393"/>
    <lineage>
        <taxon>unclassified sequences</taxon>
        <taxon>metagenomes</taxon>
        <taxon>ecological metagenomes</taxon>
    </lineage>
</organism>
<evidence type="ECO:0000313" key="2">
    <source>
        <dbReference type="EMBL" id="CAB4674900.1"/>
    </source>
</evidence>
<evidence type="ECO:0000256" key="1">
    <source>
        <dbReference type="SAM" id="Phobius"/>
    </source>
</evidence>
<accession>A0A6J6UNX8</accession>
<keyword evidence="1" id="KW-1133">Transmembrane helix</keyword>
<sequence length="261" mass="27141">MTRKVVVRIAASFAAVIVLSSCRVDTNISLAVKPNGTGTISVVVTADKDIVTKAPDLKADIRTDDLVAAGWKIDGPSDTKDGGLTITMTHSFTGPAEATILMSQINGARGPLHEMVITRTGKDTNSTYTLAGRLEVNGGLQAFADDATLNLLGGAPYAADVQAAGLDLGDAISISFDAVLPGKVNTTTGQSADGVITWRVPMDGTPTSVATSVTNVDIASSISRVAKVLVLGLLIVWVLGSLVLIMMVLNARNKRSRTPRI</sequence>
<dbReference type="EMBL" id="CAEZZL010000039">
    <property type="protein sequence ID" value="CAB4760875.1"/>
    <property type="molecule type" value="Genomic_DNA"/>
</dbReference>
<reference evidence="3" key="1">
    <citation type="submission" date="2020-05" db="EMBL/GenBank/DDBJ databases">
        <authorList>
            <person name="Chiriac C."/>
            <person name="Salcher M."/>
            <person name="Ghai R."/>
            <person name="Kavagutti S V."/>
        </authorList>
    </citation>
    <scope>NUCLEOTIDE SEQUENCE</scope>
</reference>
<gene>
    <name evidence="2" type="ORF">UFOPK2334_00761</name>
    <name evidence="3" type="ORF">UFOPK2870_00646</name>
</gene>
<protein>
    <submittedName>
        <fullName evidence="3">Unannotated protein</fullName>
    </submittedName>
</protein>
<keyword evidence="1" id="KW-0472">Membrane</keyword>
<dbReference type="PROSITE" id="PS51257">
    <property type="entry name" value="PROKAR_LIPOPROTEIN"/>
    <property type="match status" value="1"/>
</dbReference>
<proteinExistence type="predicted"/>
<name>A0A6J6UNX8_9ZZZZ</name>
<keyword evidence="1" id="KW-0812">Transmembrane</keyword>
<dbReference type="EMBL" id="CAEZXA010000054">
    <property type="protein sequence ID" value="CAB4674900.1"/>
    <property type="molecule type" value="Genomic_DNA"/>
</dbReference>
<evidence type="ECO:0000313" key="3">
    <source>
        <dbReference type="EMBL" id="CAB4760875.1"/>
    </source>
</evidence>